<evidence type="ECO:0000256" key="4">
    <source>
        <dbReference type="ARBA" id="ARBA00022917"/>
    </source>
</evidence>
<protein>
    <recommendedName>
        <fullName evidence="2 5">Methionyl-tRNA formyltransferase</fullName>
        <ecNumber evidence="2 5">2.1.2.9</ecNumber>
    </recommendedName>
</protein>
<dbReference type="AlphaFoldDB" id="G9WGC5"/>
<dbReference type="PROSITE" id="PS00373">
    <property type="entry name" value="GART"/>
    <property type="match status" value="1"/>
</dbReference>
<dbReference type="GO" id="GO:0004479">
    <property type="term" value="F:methionyl-tRNA formyltransferase activity"/>
    <property type="evidence" value="ECO:0007669"/>
    <property type="project" value="UniProtKB-UniRule"/>
</dbReference>
<dbReference type="InterPro" id="IPR005794">
    <property type="entry name" value="Fmt"/>
</dbReference>
<comment type="function">
    <text evidence="5">Attaches a formyl group to the free amino group of methionyl-tRNA(fMet). The formyl group appears to play a dual role in the initiator identity of N-formylmethionyl-tRNA by promoting its recognition by IF2 and preventing the misappropriation of this tRNA by the elongation apparatus.</text>
</comment>
<feature type="binding site" evidence="5">
    <location>
        <begin position="112"/>
        <end position="115"/>
    </location>
    <ligand>
        <name>(6S)-5,6,7,8-tetrahydrofolate</name>
        <dbReference type="ChEBI" id="CHEBI:57453"/>
    </ligand>
</feature>
<evidence type="ECO:0000313" key="8">
    <source>
        <dbReference type="EMBL" id="EHN59733.1"/>
    </source>
</evidence>
<dbReference type="InterPro" id="IPR044135">
    <property type="entry name" value="Met-tRNA-FMT_C"/>
</dbReference>
<gene>
    <name evidence="5" type="primary">fmt</name>
    <name evidence="8" type="ORF">OKIT_1657</name>
</gene>
<evidence type="ECO:0000256" key="3">
    <source>
        <dbReference type="ARBA" id="ARBA00022679"/>
    </source>
</evidence>
<accession>G9WGC5</accession>
<dbReference type="InterPro" id="IPR036477">
    <property type="entry name" value="Formyl_transf_N_sf"/>
</dbReference>
<dbReference type="OrthoDB" id="9802815at2"/>
<dbReference type="STRING" id="336988.NT96_01935"/>
<dbReference type="Gene3D" id="3.40.50.12230">
    <property type="match status" value="1"/>
</dbReference>
<organism evidence="8 9">
    <name type="scientific">Oenococcus kitaharae DSM 17330</name>
    <dbReference type="NCBI Taxonomy" id="1045004"/>
    <lineage>
        <taxon>Bacteria</taxon>
        <taxon>Bacillati</taxon>
        <taxon>Bacillota</taxon>
        <taxon>Bacilli</taxon>
        <taxon>Lactobacillales</taxon>
        <taxon>Lactobacillaceae</taxon>
        <taxon>Oenococcus</taxon>
    </lineage>
</organism>
<dbReference type="SUPFAM" id="SSF53328">
    <property type="entry name" value="Formyltransferase"/>
    <property type="match status" value="1"/>
</dbReference>
<evidence type="ECO:0000256" key="5">
    <source>
        <dbReference type="HAMAP-Rule" id="MF_00182"/>
    </source>
</evidence>
<dbReference type="EMBL" id="AFVZ01000001">
    <property type="protein sequence ID" value="EHN59733.1"/>
    <property type="molecule type" value="Genomic_DNA"/>
</dbReference>
<dbReference type="PANTHER" id="PTHR11138">
    <property type="entry name" value="METHIONYL-TRNA FORMYLTRANSFERASE"/>
    <property type="match status" value="1"/>
</dbReference>
<dbReference type="PATRIC" id="fig|1045004.4.peg.1627"/>
<feature type="domain" description="Formyl transferase C-terminal" evidence="7">
    <location>
        <begin position="206"/>
        <end position="303"/>
    </location>
</feature>
<sequence>MANSVIFFGTSDFSKSVLAGLIDDPAFDVVAVVSQPDRPVGRKKVKLQTQTKQLALAHELPVFQPEKLSGSPEMAELIALQADFLVTAAFGQFIPTKLLKSAKIAAINVHASLLPRYRGAAPINWALINGDKETGVSIMYMVKAMDAGDVIATDRITIEASDDAGSLFAKMAVVGRNLLLKTMPKLATGEAKGQPQDDSLATLAPKIDQQLMRINFYQQSADQVVNLVRGLSPHPGAFFQLENQRIKLLSARVGDKIGQVGQLSIKTKEQFGITAADGRTVLLEDLQPAGKKMMTVAAFLNGQGRTFNVGSKTNEI</sequence>
<dbReference type="NCBIfam" id="TIGR00460">
    <property type="entry name" value="fmt"/>
    <property type="match status" value="1"/>
</dbReference>
<dbReference type="Pfam" id="PF02911">
    <property type="entry name" value="Formyl_trans_C"/>
    <property type="match status" value="1"/>
</dbReference>
<evidence type="ECO:0000256" key="2">
    <source>
        <dbReference type="ARBA" id="ARBA00012261"/>
    </source>
</evidence>
<dbReference type="CDD" id="cd08704">
    <property type="entry name" value="Met_tRNA_FMT_C"/>
    <property type="match status" value="1"/>
</dbReference>
<evidence type="ECO:0000259" key="6">
    <source>
        <dbReference type="Pfam" id="PF00551"/>
    </source>
</evidence>
<dbReference type="Pfam" id="PF00551">
    <property type="entry name" value="Formyl_trans_N"/>
    <property type="match status" value="1"/>
</dbReference>
<dbReference type="InterPro" id="IPR002376">
    <property type="entry name" value="Formyl_transf_N"/>
</dbReference>
<comment type="caution">
    <text evidence="8">The sequence shown here is derived from an EMBL/GenBank/DDBJ whole genome shotgun (WGS) entry which is preliminary data.</text>
</comment>
<keyword evidence="9" id="KW-1185">Reference proteome</keyword>
<proteinExistence type="inferred from homology"/>
<dbReference type="InterPro" id="IPR001555">
    <property type="entry name" value="GART_AS"/>
</dbReference>
<dbReference type="eggNOG" id="COG0223">
    <property type="taxonomic scope" value="Bacteria"/>
</dbReference>
<dbReference type="InterPro" id="IPR005793">
    <property type="entry name" value="Formyl_trans_C"/>
</dbReference>
<dbReference type="PANTHER" id="PTHR11138:SF5">
    <property type="entry name" value="METHIONYL-TRNA FORMYLTRANSFERASE, MITOCHONDRIAL"/>
    <property type="match status" value="1"/>
</dbReference>
<dbReference type="InterPro" id="IPR011034">
    <property type="entry name" value="Formyl_transferase-like_C_sf"/>
</dbReference>
<evidence type="ECO:0000256" key="1">
    <source>
        <dbReference type="ARBA" id="ARBA00010699"/>
    </source>
</evidence>
<feature type="domain" description="Formyl transferase N-terminal" evidence="6">
    <location>
        <begin position="5"/>
        <end position="181"/>
    </location>
</feature>
<evidence type="ECO:0000259" key="7">
    <source>
        <dbReference type="Pfam" id="PF02911"/>
    </source>
</evidence>
<dbReference type="CDD" id="cd08646">
    <property type="entry name" value="FMT_core_Met-tRNA-FMT_N"/>
    <property type="match status" value="1"/>
</dbReference>
<comment type="similarity">
    <text evidence="1 5">Belongs to the Fmt family.</text>
</comment>
<dbReference type="SUPFAM" id="SSF50486">
    <property type="entry name" value="FMT C-terminal domain-like"/>
    <property type="match status" value="1"/>
</dbReference>
<dbReference type="HAMAP" id="MF_00182">
    <property type="entry name" value="Formyl_trans"/>
    <property type="match status" value="1"/>
</dbReference>
<dbReference type="Proteomes" id="UP000004959">
    <property type="component" value="Chromosome"/>
</dbReference>
<dbReference type="InterPro" id="IPR041711">
    <property type="entry name" value="Met-tRNA-FMT_N"/>
</dbReference>
<evidence type="ECO:0000313" key="9">
    <source>
        <dbReference type="Proteomes" id="UP000004959"/>
    </source>
</evidence>
<reference evidence="8 9" key="1">
    <citation type="journal article" date="2012" name="PLoS ONE">
        <title>Functional divergence in the genus oenococcus as predicted by genome sequencing of the newly-described species, Oenococcus kitaharae.</title>
        <authorList>
            <person name="Borneman A.R."/>
            <person name="McCarthy J.M."/>
            <person name="Chambers P.J."/>
            <person name="Bartowsky E.J."/>
        </authorList>
    </citation>
    <scope>NUCLEOTIDE SEQUENCE [LARGE SCALE GENOMIC DNA]</scope>
    <source>
        <strain evidence="9">DSM17330</strain>
    </source>
</reference>
<dbReference type="RefSeq" id="WP_007746825.1">
    <property type="nucleotide sequence ID" value="NZ_CM001398.1"/>
</dbReference>
<dbReference type="GO" id="GO:0005829">
    <property type="term" value="C:cytosol"/>
    <property type="evidence" value="ECO:0007669"/>
    <property type="project" value="TreeGrafter"/>
</dbReference>
<comment type="catalytic activity">
    <reaction evidence="5">
        <text>L-methionyl-tRNA(fMet) + (6R)-10-formyltetrahydrofolate = N-formyl-L-methionyl-tRNA(fMet) + (6S)-5,6,7,8-tetrahydrofolate + H(+)</text>
        <dbReference type="Rhea" id="RHEA:24380"/>
        <dbReference type="Rhea" id="RHEA-COMP:9952"/>
        <dbReference type="Rhea" id="RHEA-COMP:9953"/>
        <dbReference type="ChEBI" id="CHEBI:15378"/>
        <dbReference type="ChEBI" id="CHEBI:57453"/>
        <dbReference type="ChEBI" id="CHEBI:78530"/>
        <dbReference type="ChEBI" id="CHEBI:78844"/>
        <dbReference type="ChEBI" id="CHEBI:195366"/>
        <dbReference type="EC" id="2.1.2.9"/>
    </reaction>
</comment>
<name>G9WGC5_9LACO</name>
<keyword evidence="4 5" id="KW-0648">Protein biosynthesis</keyword>
<dbReference type="HOGENOM" id="CLU_033347_1_1_9"/>
<dbReference type="EC" id="2.1.2.9" evidence="2 5"/>
<keyword evidence="3 5" id="KW-0808">Transferase</keyword>